<dbReference type="EMBL" id="LKEV01000008">
    <property type="protein sequence ID" value="KQB83995.1"/>
    <property type="molecule type" value="Genomic_DNA"/>
</dbReference>
<organism evidence="2 3">
    <name type="scientific">Corynebacterium lowii</name>
    <dbReference type="NCBI Taxonomy" id="1544413"/>
    <lineage>
        <taxon>Bacteria</taxon>
        <taxon>Bacillati</taxon>
        <taxon>Actinomycetota</taxon>
        <taxon>Actinomycetes</taxon>
        <taxon>Mycobacteriales</taxon>
        <taxon>Corynebacteriaceae</taxon>
        <taxon>Corynebacterium</taxon>
    </lineage>
</organism>
<dbReference type="STRING" id="1544413.Clow_02196"/>
<dbReference type="AlphaFoldDB" id="A0A0Q0YNF1"/>
<proteinExistence type="predicted"/>
<feature type="transmembrane region" description="Helical" evidence="1">
    <location>
        <begin position="5"/>
        <end position="24"/>
    </location>
</feature>
<keyword evidence="1" id="KW-0812">Transmembrane</keyword>
<feature type="transmembrane region" description="Helical" evidence="1">
    <location>
        <begin position="56"/>
        <end position="76"/>
    </location>
</feature>
<accession>A0A0Q0YNF1</accession>
<keyword evidence="3" id="KW-1185">Reference proteome</keyword>
<evidence type="ECO:0000313" key="3">
    <source>
        <dbReference type="Proteomes" id="UP000050488"/>
    </source>
</evidence>
<keyword evidence="1" id="KW-1133">Transmembrane helix</keyword>
<protein>
    <submittedName>
        <fullName evidence="2">Uncharacterized protein</fullName>
    </submittedName>
</protein>
<dbReference type="Proteomes" id="UP000050488">
    <property type="component" value="Unassembled WGS sequence"/>
</dbReference>
<evidence type="ECO:0000313" key="2">
    <source>
        <dbReference type="EMBL" id="KQB83995.1"/>
    </source>
</evidence>
<name>A0A0Q0YNF1_9CORY</name>
<dbReference type="PATRIC" id="fig|1544413.3.peg.2194"/>
<comment type="caution">
    <text evidence="2">The sequence shown here is derived from an EMBL/GenBank/DDBJ whole genome shotgun (WGS) entry which is preliminary data.</text>
</comment>
<sequence length="80" mass="8384">MRDAAIFVTIVSFIAGVLFVWGAGNGLYNTQQLLAASGDSIATAAVAEKVDRAMQYLKAAGTCAVIFVVSLLYLVLSAKK</sequence>
<keyword evidence="1" id="KW-0472">Membrane</keyword>
<reference evidence="2 3" key="1">
    <citation type="submission" date="2015-10" db="EMBL/GenBank/DDBJ databases">
        <title>Corynebacteirum lowii and Corynebacterium oculi species nova, derived from human clinical disease and and emended description of Corynebacterium mastiditis.</title>
        <authorList>
            <person name="Bernard K."/>
            <person name="Pacheco A.L."/>
            <person name="Mcdougall C."/>
            <person name="Burtx T."/>
            <person name="Weibe D."/>
            <person name="Tyler S."/>
            <person name="Olson A.B."/>
            <person name="Cnockaert M."/>
            <person name="Eguchi H."/>
            <person name="Kuwahara T."/>
            <person name="Nakayama-Imaohji H."/>
            <person name="Boudewijins M."/>
            <person name="Van Hoecke F."/>
            <person name="Bernier A.-M."/>
            <person name="Vandamme P."/>
        </authorList>
    </citation>
    <scope>NUCLEOTIDE SEQUENCE [LARGE SCALE GENOMIC DNA]</scope>
    <source>
        <strain evidence="2 3">NML 130206</strain>
    </source>
</reference>
<gene>
    <name evidence="2" type="ORF">Clow_02196</name>
</gene>
<dbReference type="RefSeq" id="WP_055179032.1">
    <property type="nucleotide sequence ID" value="NZ_JAUSQY010000001.1"/>
</dbReference>
<evidence type="ECO:0000256" key="1">
    <source>
        <dbReference type="SAM" id="Phobius"/>
    </source>
</evidence>